<reference evidence="10 11" key="1">
    <citation type="submission" date="2019-06" db="EMBL/GenBank/DDBJ databases">
        <title>Sequencing the genomes of 1000 actinobacteria strains.</title>
        <authorList>
            <person name="Klenk H.-P."/>
        </authorList>
    </citation>
    <scope>NUCLEOTIDE SEQUENCE [LARGE SCALE GENOMIC DNA]</scope>
    <source>
        <strain evidence="10 11">DSM 18607</strain>
    </source>
</reference>
<keyword evidence="11" id="KW-1185">Reference proteome</keyword>
<accession>A0A542E2C6</accession>
<keyword evidence="4 9" id="KW-0812">Transmembrane</keyword>
<comment type="caution">
    <text evidence="10">The sequence shown here is derived from an EMBL/GenBank/DDBJ whole genome shotgun (WGS) entry which is preliminary data.</text>
</comment>
<feature type="transmembrane region" description="Helical" evidence="9">
    <location>
        <begin position="134"/>
        <end position="167"/>
    </location>
</feature>
<dbReference type="InterPro" id="IPR018584">
    <property type="entry name" value="GT87"/>
</dbReference>
<keyword evidence="6 9" id="KW-0472">Membrane</keyword>
<feature type="transmembrane region" description="Helical" evidence="9">
    <location>
        <begin position="20"/>
        <end position="39"/>
    </location>
</feature>
<proteinExistence type="inferred from homology"/>
<comment type="similarity">
    <text evidence="7">Belongs to the glycosyltransferase 87 family.</text>
</comment>
<feature type="transmembrane region" description="Helical" evidence="9">
    <location>
        <begin position="60"/>
        <end position="79"/>
    </location>
</feature>
<evidence type="ECO:0000256" key="8">
    <source>
        <dbReference type="SAM" id="MobiDB-lite"/>
    </source>
</evidence>
<dbReference type="EMBL" id="VFMN01000001">
    <property type="protein sequence ID" value="TQJ09486.1"/>
    <property type="molecule type" value="Genomic_DNA"/>
</dbReference>
<evidence type="ECO:0000256" key="1">
    <source>
        <dbReference type="ARBA" id="ARBA00004651"/>
    </source>
</evidence>
<feature type="compositionally biased region" description="Low complexity" evidence="8">
    <location>
        <begin position="412"/>
        <end position="425"/>
    </location>
</feature>
<feature type="region of interest" description="Disordered" evidence="8">
    <location>
        <begin position="412"/>
        <end position="431"/>
    </location>
</feature>
<protein>
    <submittedName>
        <fullName evidence="10">Alpha-1,2-mannosyltransferase</fullName>
    </submittedName>
</protein>
<feature type="transmembrane region" description="Helical" evidence="9">
    <location>
        <begin position="267"/>
        <end position="288"/>
    </location>
</feature>
<feature type="transmembrane region" description="Helical" evidence="9">
    <location>
        <begin position="377"/>
        <end position="394"/>
    </location>
</feature>
<keyword evidence="10" id="KW-0328">Glycosyltransferase</keyword>
<name>A0A542E2C6_9MICO</name>
<evidence type="ECO:0000256" key="3">
    <source>
        <dbReference type="ARBA" id="ARBA00022679"/>
    </source>
</evidence>
<dbReference type="GO" id="GO:0005886">
    <property type="term" value="C:plasma membrane"/>
    <property type="evidence" value="ECO:0007669"/>
    <property type="project" value="UniProtKB-SubCell"/>
</dbReference>
<evidence type="ECO:0000256" key="5">
    <source>
        <dbReference type="ARBA" id="ARBA00022989"/>
    </source>
</evidence>
<gene>
    <name evidence="10" type="ORF">FB458_2598</name>
</gene>
<feature type="transmembrane region" description="Helical" evidence="9">
    <location>
        <begin position="91"/>
        <end position="114"/>
    </location>
</feature>
<organism evidence="10 11">
    <name type="scientific">Lapillicoccus jejuensis</name>
    <dbReference type="NCBI Taxonomy" id="402171"/>
    <lineage>
        <taxon>Bacteria</taxon>
        <taxon>Bacillati</taxon>
        <taxon>Actinomycetota</taxon>
        <taxon>Actinomycetes</taxon>
        <taxon>Micrococcales</taxon>
        <taxon>Intrasporangiaceae</taxon>
        <taxon>Lapillicoccus</taxon>
    </lineage>
</organism>
<comment type="subcellular location">
    <subcellularLocation>
        <location evidence="1">Cell membrane</location>
        <topology evidence="1">Multi-pass membrane protein</topology>
    </subcellularLocation>
</comment>
<evidence type="ECO:0000256" key="7">
    <source>
        <dbReference type="ARBA" id="ARBA00024033"/>
    </source>
</evidence>
<evidence type="ECO:0000256" key="2">
    <source>
        <dbReference type="ARBA" id="ARBA00022475"/>
    </source>
</evidence>
<keyword evidence="5 9" id="KW-1133">Transmembrane helix</keyword>
<feature type="transmembrane region" description="Helical" evidence="9">
    <location>
        <begin position="208"/>
        <end position="226"/>
    </location>
</feature>
<dbReference type="AlphaFoldDB" id="A0A542E2C6"/>
<feature type="transmembrane region" description="Helical" evidence="9">
    <location>
        <begin position="179"/>
        <end position="201"/>
    </location>
</feature>
<keyword evidence="2" id="KW-1003">Cell membrane</keyword>
<dbReference type="GO" id="GO:0016758">
    <property type="term" value="F:hexosyltransferase activity"/>
    <property type="evidence" value="ECO:0007669"/>
    <property type="project" value="InterPro"/>
</dbReference>
<dbReference type="Proteomes" id="UP000317893">
    <property type="component" value="Unassembled WGS sequence"/>
</dbReference>
<evidence type="ECO:0000256" key="9">
    <source>
        <dbReference type="SAM" id="Phobius"/>
    </source>
</evidence>
<evidence type="ECO:0000256" key="6">
    <source>
        <dbReference type="ARBA" id="ARBA00023136"/>
    </source>
</evidence>
<keyword evidence="3 10" id="KW-0808">Transferase</keyword>
<sequence length="431" mass="44417">MGSYRAEVPSRTLAPAWSRGAHRVLLGAVLVVGGLVPRLGGRAVDLEVYRTAGRVVGRGLPLYAAGYPWGSGVGLPFTYPPVAALVLGRSALLPSALATAVVTLGGVAALLLTLRLATASIGFTSTGAPRTRLLGILVVAAALALEPVRSTLFFGQVNLLLMVLVVADVLPVRTRHPRGLLLGLAAAVKLVPLVFLVLLLVRRDRRAAATALGVFAVAQGVGAVVLPRDSGDYWLGGVVTSASRVGPPATAANQSLTGVLARMAPQAPGWVTAAVAAAVLGLVVAAVAERTRRGDDLGALLCTAAGGLLLSPVSWTHHWVWVVPALPWAVARARGLPARLALTVPFALFLVGPSSLLPSGGGRELGWTWWQHVVGDAYVEVALVVLVVAALPSLRRAAAWVARRRSRPAASTTAVAVHHAPVTSPGTPSPR</sequence>
<feature type="transmembrane region" description="Helical" evidence="9">
    <location>
        <begin position="340"/>
        <end position="357"/>
    </location>
</feature>
<evidence type="ECO:0000256" key="4">
    <source>
        <dbReference type="ARBA" id="ARBA00022692"/>
    </source>
</evidence>
<evidence type="ECO:0000313" key="10">
    <source>
        <dbReference type="EMBL" id="TQJ09486.1"/>
    </source>
</evidence>
<dbReference type="Pfam" id="PF09594">
    <property type="entry name" value="GT87"/>
    <property type="match status" value="1"/>
</dbReference>
<evidence type="ECO:0000313" key="11">
    <source>
        <dbReference type="Proteomes" id="UP000317893"/>
    </source>
</evidence>